<sequence length="105" mass="11569">MGPAVHGSRSLESTLRRGSSNVTRHLYCPIPSGFVLLLCNILMSLSRTQVAKRGLRQVLLVLGHRVVEELLRSALPGGGVAVWHFFEAKNKRIIVGCLLHFNVIV</sequence>
<evidence type="ECO:0000313" key="1">
    <source>
        <dbReference type="EMBL" id="KAJ8459265.1"/>
    </source>
</evidence>
<keyword evidence="2" id="KW-1185">Reference proteome</keyword>
<comment type="caution">
    <text evidence="1">The sequence shown here is derived from an EMBL/GenBank/DDBJ whole genome shotgun (WGS) entry which is preliminary data.</text>
</comment>
<proteinExistence type="predicted"/>
<name>A0AAV8P118_ENSVE</name>
<accession>A0AAV8P118</accession>
<organism evidence="1 2">
    <name type="scientific">Ensete ventricosum</name>
    <name type="common">Abyssinian banana</name>
    <name type="synonym">Musa ensete</name>
    <dbReference type="NCBI Taxonomy" id="4639"/>
    <lineage>
        <taxon>Eukaryota</taxon>
        <taxon>Viridiplantae</taxon>
        <taxon>Streptophyta</taxon>
        <taxon>Embryophyta</taxon>
        <taxon>Tracheophyta</taxon>
        <taxon>Spermatophyta</taxon>
        <taxon>Magnoliopsida</taxon>
        <taxon>Liliopsida</taxon>
        <taxon>Zingiberales</taxon>
        <taxon>Musaceae</taxon>
        <taxon>Ensete</taxon>
    </lineage>
</organism>
<reference evidence="1 2" key="1">
    <citation type="submission" date="2022-12" db="EMBL/GenBank/DDBJ databases">
        <title>Chromosome-scale assembly of the Ensete ventricosum genome.</title>
        <authorList>
            <person name="Dussert Y."/>
            <person name="Stocks J."/>
            <person name="Wendawek A."/>
            <person name="Woldeyes F."/>
            <person name="Nichols R.A."/>
            <person name="Borrell J.S."/>
        </authorList>
    </citation>
    <scope>NUCLEOTIDE SEQUENCE [LARGE SCALE GENOMIC DNA]</scope>
    <source>
        <strain evidence="2">cv. Maze</strain>
        <tissue evidence="1">Seeds</tissue>
    </source>
</reference>
<evidence type="ECO:0000313" key="2">
    <source>
        <dbReference type="Proteomes" id="UP001222027"/>
    </source>
</evidence>
<gene>
    <name evidence="1" type="ORF">OPV22_032191</name>
</gene>
<dbReference type="EMBL" id="JAQQAF010000009">
    <property type="protein sequence ID" value="KAJ8459265.1"/>
    <property type="molecule type" value="Genomic_DNA"/>
</dbReference>
<dbReference type="AlphaFoldDB" id="A0AAV8P118"/>
<protein>
    <submittedName>
        <fullName evidence="1">Uncharacterized protein</fullName>
    </submittedName>
</protein>
<dbReference type="Proteomes" id="UP001222027">
    <property type="component" value="Unassembled WGS sequence"/>
</dbReference>